<dbReference type="Pfam" id="PF02036">
    <property type="entry name" value="SCP2"/>
    <property type="match status" value="1"/>
</dbReference>
<keyword evidence="3" id="KW-1185">Reference proteome</keyword>
<evidence type="ECO:0000313" key="3">
    <source>
        <dbReference type="Proteomes" id="UP001369082"/>
    </source>
</evidence>
<dbReference type="RefSeq" id="WP_341598622.1">
    <property type="nucleotide sequence ID" value="NZ_JBAKAZ010000059.1"/>
</dbReference>
<gene>
    <name evidence="2" type="ORF">V6256_12830</name>
</gene>
<accession>A0ABU9GTG1</accession>
<reference evidence="2 3" key="1">
    <citation type="submission" date="2024-02" db="EMBL/GenBank/DDBJ databases">
        <title>Bacteria isolated from the canopy kelp, Nereocystis luetkeana.</title>
        <authorList>
            <person name="Pfister C.A."/>
            <person name="Younker I.T."/>
            <person name="Light S.H."/>
        </authorList>
    </citation>
    <scope>NUCLEOTIDE SEQUENCE [LARGE SCALE GENOMIC DNA]</scope>
    <source>
        <strain evidence="2 3">TI.1.05</strain>
    </source>
</reference>
<protein>
    <submittedName>
        <fullName evidence="2">SCP2 sterol-binding domain-containing protein</fullName>
    </submittedName>
</protein>
<evidence type="ECO:0000259" key="1">
    <source>
        <dbReference type="Pfam" id="PF02036"/>
    </source>
</evidence>
<feature type="domain" description="SCP2" evidence="1">
    <location>
        <begin position="31"/>
        <end position="116"/>
    </location>
</feature>
<organism evidence="2 3">
    <name type="scientific">Psychromonas aquatilis</name>
    <dbReference type="NCBI Taxonomy" id="2005072"/>
    <lineage>
        <taxon>Bacteria</taxon>
        <taxon>Pseudomonadati</taxon>
        <taxon>Pseudomonadota</taxon>
        <taxon>Gammaproteobacteria</taxon>
        <taxon>Alteromonadales</taxon>
        <taxon>Psychromonadaceae</taxon>
        <taxon>Psychromonas</taxon>
    </lineage>
</organism>
<sequence>MKKAIISSVLRLVPKRLQLRALCSALNYICKDQSLQSLEGQVIKLNVSDLKKSWFVICLDKQFQSVKSKKADLEVKTTFAITLKLQDKALLMESITNGDVVLIGEPQLVNEAKRLLSNLEPQRLINLSNHFFKFLKIKSPHSPRLDINQVSLSDLKTPADVDFIIGEAIKLESHDLEKSLSLMLLAKNVRPNGQLVVKKVAEYQQKMGQE</sequence>
<dbReference type="EMBL" id="JBAKAZ010000059">
    <property type="protein sequence ID" value="MEL0630494.1"/>
    <property type="molecule type" value="Genomic_DNA"/>
</dbReference>
<name>A0ABU9GTG1_9GAMM</name>
<dbReference type="InterPro" id="IPR003033">
    <property type="entry name" value="SCP2_sterol-bd_dom"/>
</dbReference>
<proteinExistence type="predicted"/>
<dbReference type="Proteomes" id="UP001369082">
    <property type="component" value="Unassembled WGS sequence"/>
</dbReference>
<comment type="caution">
    <text evidence="2">The sequence shown here is derived from an EMBL/GenBank/DDBJ whole genome shotgun (WGS) entry which is preliminary data.</text>
</comment>
<evidence type="ECO:0000313" key="2">
    <source>
        <dbReference type="EMBL" id="MEL0630494.1"/>
    </source>
</evidence>